<organism evidence="1 2">
    <name type="scientific">Lysobacter arseniciresistens ZS79</name>
    <dbReference type="NCBI Taxonomy" id="913325"/>
    <lineage>
        <taxon>Bacteria</taxon>
        <taxon>Pseudomonadati</taxon>
        <taxon>Pseudomonadota</taxon>
        <taxon>Gammaproteobacteria</taxon>
        <taxon>Lysobacterales</taxon>
        <taxon>Lysobacteraceae</taxon>
        <taxon>Novilysobacter</taxon>
    </lineage>
</organism>
<comment type="caution">
    <text evidence="1">The sequence shown here is derived from an EMBL/GenBank/DDBJ whole genome shotgun (WGS) entry which is preliminary data.</text>
</comment>
<dbReference type="STRING" id="913325.N799_01315"/>
<evidence type="ECO:0000313" key="2">
    <source>
        <dbReference type="Proteomes" id="UP000029989"/>
    </source>
</evidence>
<protein>
    <submittedName>
        <fullName evidence="1">Uncharacterized protein</fullName>
    </submittedName>
</protein>
<proteinExistence type="predicted"/>
<name>A0A0A0F654_9GAMM</name>
<dbReference type="EMBL" id="AVPT01000001">
    <property type="protein sequence ID" value="KGM57828.1"/>
    <property type="molecule type" value="Genomic_DNA"/>
</dbReference>
<sequence>MHQRFSVFEYQYRDAGNWKTAGTLLLTGASDDADTTIRNSLEWADQFVAEQVGVPSLCPKHFESTGDGPSDLDHAYHEFVRLRTATPADLSLPPAGDLPDLVKRFRAAANRWDVTLSPNCDL</sequence>
<dbReference type="Proteomes" id="UP000029989">
    <property type="component" value="Unassembled WGS sequence"/>
</dbReference>
<keyword evidence="2" id="KW-1185">Reference proteome</keyword>
<evidence type="ECO:0000313" key="1">
    <source>
        <dbReference type="EMBL" id="KGM57828.1"/>
    </source>
</evidence>
<reference evidence="1 2" key="1">
    <citation type="journal article" date="2015" name="Stand. Genomic Sci.">
        <title>Genomic information of the arsenic-resistant bacterium Lysobacter arseniciresistens type strain ZS79(T) and comparison of Lysobacter draft genomes.</title>
        <authorList>
            <person name="Liu L."/>
            <person name="Zhang S."/>
            <person name="Luo M."/>
            <person name="Wang G."/>
        </authorList>
    </citation>
    <scope>NUCLEOTIDE SEQUENCE [LARGE SCALE GENOMIC DNA]</scope>
    <source>
        <strain evidence="1 2">ZS79</strain>
    </source>
</reference>
<gene>
    <name evidence="1" type="ORF">N799_01315</name>
</gene>
<accession>A0A0A0F654</accession>
<dbReference type="eggNOG" id="ENOG5031912">
    <property type="taxonomic scope" value="Bacteria"/>
</dbReference>
<dbReference type="AlphaFoldDB" id="A0A0A0F654"/>